<name>A0ABP0YFM6_9ROSI</name>
<evidence type="ECO:0000313" key="3">
    <source>
        <dbReference type="Proteomes" id="UP001642487"/>
    </source>
</evidence>
<dbReference type="SUPFAM" id="SSF103473">
    <property type="entry name" value="MFS general substrate transporter"/>
    <property type="match status" value="1"/>
</dbReference>
<keyword evidence="3" id="KW-1185">Reference proteome</keyword>
<protein>
    <submittedName>
        <fullName evidence="2">Uncharacterized protein</fullName>
    </submittedName>
</protein>
<gene>
    <name evidence="2" type="ORF">CITCOLO1_LOCUS10749</name>
</gene>
<feature type="transmembrane region" description="Helical" evidence="1">
    <location>
        <begin position="106"/>
        <end position="125"/>
    </location>
</feature>
<keyword evidence="1" id="KW-1133">Transmembrane helix</keyword>
<dbReference type="EMBL" id="OZ021737">
    <property type="protein sequence ID" value="CAK9318777.1"/>
    <property type="molecule type" value="Genomic_DNA"/>
</dbReference>
<evidence type="ECO:0000313" key="2">
    <source>
        <dbReference type="EMBL" id="CAK9318777.1"/>
    </source>
</evidence>
<sequence length="133" mass="14831">MVVSAAEETGLDDYTKDGTVDLKGNPVLCSRRGRWKACSFIVVYEVFERMAYYGISTNLIIYLTKKLHQGTVTSANNVTNWSGTVWIMPILGAYVADAHLGRYRTFLVASAICLTLSTFIAFFFFNGTTGQQY</sequence>
<reference evidence="2 3" key="1">
    <citation type="submission" date="2024-03" db="EMBL/GenBank/DDBJ databases">
        <authorList>
            <person name="Gkanogiannis A."/>
            <person name="Becerra Lopez-Lavalle L."/>
        </authorList>
    </citation>
    <scope>NUCLEOTIDE SEQUENCE [LARGE SCALE GENOMIC DNA]</scope>
</reference>
<dbReference type="Proteomes" id="UP001642487">
    <property type="component" value="Chromosome 3"/>
</dbReference>
<dbReference type="InterPro" id="IPR036259">
    <property type="entry name" value="MFS_trans_sf"/>
</dbReference>
<keyword evidence="1" id="KW-0812">Transmembrane</keyword>
<evidence type="ECO:0000256" key="1">
    <source>
        <dbReference type="SAM" id="Phobius"/>
    </source>
</evidence>
<accession>A0ABP0YFM6</accession>
<proteinExistence type="predicted"/>
<dbReference type="PANTHER" id="PTHR11654">
    <property type="entry name" value="OLIGOPEPTIDE TRANSPORTER-RELATED"/>
    <property type="match status" value="1"/>
</dbReference>
<organism evidence="2 3">
    <name type="scientific">Citrullus colocynthis</name>
    <name type="common">colocynth</name>
    <dbReference type="NCBI Taxonomy" id="252529"/>
    <lineage>
        <taxon>Eukaryota</taxon>
        <taxon>Viridiplantae</taxon>
        <taxon>Streptophyta</taxon>
        <taxon>Embryophyta</taxon>
        <taxon>Tracheophyta</taxon>
        <taxon>Spermatophyta</taxon>
        <taxon>Magnoliopsida</taxon>
        <taxon>eudicotyledons</taxon>
        <taxon>Gunneridae</taxon>
        <taxon>Pentapetalae</taxon>
        <taxon>rosids</taxon>
        <taxon>fabids</taxon>
        <taxon>Cucurbitales</taxon>
        <taxon>Cucurbitaceae</taxon>
        <taxon>Benincaseae</taxon>
        <taxon>Citrullus</taxon>
    </lineage>
</organism>
<dbReference type="Gene3D" id="1.20.1250.20">
    <property type="entry name" value="MFS general substrate transporter like domains"/>
    <property type="match status" value="1"/>
</dbReference>
<keyword evidence="1" id="KW-0472">Membrane</keyword>